<keyword evidence="3" id="KW-1185">Reference proteome</keyword>
<reference evidence="2 3" key="1">
    <citation type="submission" date="2011-10" db="EMBL/GenBank/DDBJ databases">
        <authorList>
            <person name="Genoscope - CEA"/>
        </authorList>
    </citation>
    <scope>NUCLEOTIDE SEQUENCE [LARGE SCALE GENOMIC DNA]</scope>
    <source>
        <strain evidence="2 3">RCC 1105</strain>
    </source>
</reference>
<evidence type="ECO:0000313" key="2">
    <source>
        <dbReference type="EMBL" id="CCO20733.1"/>
    </source>
</evidence>
<organism evidence="2 3">
    <name type="scientific">Bathycoccus prasinos</name>
    <dbReference type="NCBI Taxonomy" id="41875"/>
    <lineage>
        <taxon>Eukaryota</taxon>
        <taxon>Viridiplantae</taxon>
        <taxon>Chlorophyta</taxon>
        <taxon>Mamiellophyceae</taxon>
        <taxon>Mamiellales</taxon>
        <taxon>Bathycoccaceae</taxon>
        <taxon>Bathycoccus</taxon>
    </lineage>
</organism>
<dbReference type="Pfam" id="PF05755">
    <property type="entry name" value="REF"/>
    <property type="match status" value="1"/>
</dbReference>
<dbReference type="OrthoDB" id="1905464at2759"/>
<dbReference type="KEGG" id="bpg:Bathy18g00050"/>
<dbReference type="GeneID" id="19010878"/>
<dbReference type="AlphaFoldDB" id="K8FDS3"/>
<name>K8FDS3_9CHLO</name>
<dbReference type="STRING" id="41875.K8FDS3"/>
<dbReference type="RefSeq" id="XP_007508242.1">
    <property type="nucleotide sequence ID" value="XM_007508180.1"/>
</dbReference>
<evidence type="ECO:0000313" key="3">
    <source>
        <dbReference type="Proteomes" id="UP000198341"/>
    </source>
</evidence>
<dbReference type="Proteomes" id="UP000198341">
    <property type="component" value="Chromosome 18"/>
</dbReference>
<gene>
    <name evidence="2" type="ordered locus">Bathy18g00050</name>
</gene>
<protein>
    <submittedName>
        <fullName evidence="2">Unnamed protein product</fullName>
    </submittedName>
</protein>
<sequence length="262" mass="29148">MSAKLMDATPDLKRLAPVENLAIDVISYAHGSVTPTLTNLYTKGKDSFLKGSINTIEGLITSYGTPVVSTVQKTYPKVVTNVDKKVDGVLTAVQSVWENRVKASYPAKAVTSVSTAIQTQREQFPENIAYLKSLTTKEKRENYLKFIELKIQELQSATKEVPQLAYDAIKTAIQNAREKLDSFELLKKVDELWQATLNLKQVKTVVKAKEDLSQKVHEKATEVSNNAYVKKATKSVNEVVQTVQSKVKGTPTPKESRVEEMD</sequence>
<evidence type="ECO:0000256" key="1">
    <source>
        <dbReference type="ARBA" id="ARBA00009737"/>
    </source>
</evidence>
<dbReference type="EMBL" id="FO082261">
    <property type="protein sequence ID" value="CCO20733.1"/>
    <property type="molecule type" value="Genomic_DNA"/>
</dbReference>
<proteinExistence type="inferred from homology"/>
<accession>K8FDS3</accession>
<dbReference type="InterPro" id="IPR008802">
    <property type="entry name" value="REF"/>
</dbReference>
<comment type="similarity">
    <text evidence="1">Belongs to the REF/SRPP family.</text>
</comment>